<evidence type="ECO:0000256" key="2">
    <source>
        <dbReference type="SAM" id="MobiDB-lite"/>
    </source>
</evidence>
<name>A0AA44WDQ9_VERDA</name>
<accession>A0AA44WDQ9</accession>
<comment type="caution">
    <text evidence="4">The sequence shown here is derived from an EMBL/GenBank/DDBJ whole genome shotgun (WGS) entry which is preliminary data.</text>
</comment>
<dbReference type="InterPro" id="IPR000086">
    <property type="entry name" value="NUDIX_hydrolase_dom"/>
</dbReference>
<dbReference type="GO" id="GO:0004081">
    <property type="term" value="F:bis(5'-nucleosyl)-tetraphosphatase (asymmetrical) activity"/>
    <property type="evidence" value="ECO:0007669"/>
    <property type="project" value="TreeGrafter"/>
</dbReference>
<evidence type="ECO:0000256" key="1">
    <source>
        <dbReference type="ARBA" id="ARBA00022801"/>
    </source>
</evidence>
<dbReference type="AlphaFoldDB" id="A0AA44WDQ9"/>
<dbReference type="CDD" id="cd02883">
    <property type="entry name" value="NUDIX_Hydrolase"/>
    <property type="match status" value="1"/>
</dbReference>
<feature type="domain" description="Nudix hydrolase" evidence="3">
    <location>
        <begin position="73"/>
        <end position="200"/>
    </location>
</feature>
<evidence type="ECO:0000313" key="5">
    <source>
        <dbReference type="Proteomes" id="UP000236305"/>
    </source>
</evidence>
<dbReference type="InterPro" id="IPR015797">
    <property type="entry name" value="NUDIX_hydrolase-like_dom_sf"/>
</dbReference>
<dbReference type="GO" id="GO:0006754">
    <property type="term" value="P:ATP biosynthetic process"/>
    <property type="evidence" value="ECO:0007669"/>
    <property type="project" value="TreeGrafter"/>
</dbReference>
<evidence type="ECO:0000313" key="4">
    <source>
        <dbReference type="EMBL" id="PNH28854.1"/>
    </source>
</evidence>
<organism evidence="4 5">
    <name type="scientific">Verticillium dahliae</name>
    <name type="common">Verticillium wilt</name>
    <dbReference type="NCBI Taxonomy" id="27337"/>
    <lineage>
        <taxon>Eukaryota</taxon>
        <taxon>Fungi</taxon>
        <taxon>Dikarya</taxon>
        <taxon>Ascomycota</taxon>
        <taxon>Pezizomycotina</taxon>
        <taxon>Sordariomycetes</taxon>
        <taxon>Hypocreomycetidae</taxon>
        <taxon>Glomerellales</taxon>
        <taxon>Plectosphaerellaceae</taxon>
        <taxon>Verticillium</taxon>
    </lineage>
</organism>
<dbReference type="Proteomes" id="UP000236305">
    <property type="component" value="Unassembled WGS sequence"/>
</dbReference>
<dbReference type="SUPFAM" id="SSF55811">
    <property type="entry name" value="Nudix"/>
    <property type="match status" value="1"/>
</dbReference>
<feature type="region of interest" description="Disordered" evidence="2">
    <location>
        <begin position="1"/>
        <end position="54"/>
    </location>
</feature>
<dbReference type="PANTHER" id="PTHR21340:SF0">
    <property type="entry name" value="BIS(5'-NUCLEOSYL)-TETRAPHOSPHATASE [ASYMMETRICAL]"/>
    <property type="match status" value="1"/>
</dbReference>
<dbReference type="PROSITE" id="PS51462">
    <property type="entry name" value="NUDIX"/>
    <property type="match status" value="1"/>
</dbReference>
<dbReference type="Gene3D" id="3.90.79.10">
    <property type="entry name" value="Nucleoside Triphosphate Pyrophosphohydrolase"/>
    <property type="match status" value="1"/>
</dbReference>
<dbReference type="PANTHER" id="PTHR21340">
    <property type="entry name" value="DIADENOSINE 5,5-P1,P4-TETRAPHOSPHATE PYROPHOSPHOHYDROLASE MUTT"/>
    <property type="match status" value="1"/>
</dbReference>
<dbReference type="Pfam" id="PF00293">
    <property type="entry name" value="NUDIX"/>
    <property type="match status" value="1"/>
</dbReference>
<dbReference type="EMBL" id="MPSH01000031">
    <property type="protein sequence ID" value="PNH28854.1"/>
    <property type="molecule type" value="Genomic_DNA"/>
</dbReference>
<sequence>MFGCDHDHQHGRRPPTPQTSPSPSGSPWPATAAAAAAAAAGEGGPTRTARQHQPTALGEAALRQPRVFLPSHGFTVGAGTVTVDLRTRRVLLVYNKRQGLFQLPKGRKNMGEESLLACAVRETLEETGVRVTPLAVRCGTRATPGEGALEGQQQQQEQQQEQQQQQQELQEMHEAQHMQAMQAMQRRARGAHVDLQAVESDAEGPVRQGLTEGVDHYEAVACCHWADAATGALKMVFYYAASADESALPEPLMGEDAGLFENVWCKVDEAAAQLAFPTDGMVVNKAVADMRRTGYDI</sequence>
<gene>
    <name evidence="4" type="ORF">BJF96_g7894</name>
</gene>
<proteinExistence type="predicted"/>
<dbReference type="InterPro" id="IPR051325">
    <property type="entry name" value="Nudix_hydrolase_domain"/>
</dbReference>
<evidence type="ECO:0000259" key="3">
    <source>
        <dbReference type="PROSITE" id="PS51462"/>
    </source>
</evidence>
<keyword evidence="1" id="KW-0378">Hydrolase</keyword>
<dbReference type="GO" id="GO:0006167">
    <property type="term" value="P:AMP biosynthetic process"/>
    <property type="evidence" value="ECO:0007669"/>
    <property type="project" value="TreeGrafter"/>
</dbReference>
<reference evidence="4 5" key="1">
    <citation type="submission" date="2017-12" db="EMBL/GenBank/DDBJ databases">
        <title>Comparative genomics yields insights into virulence evolution of Verticillium dahliae.</title>
        <authorList>
            <person name="Fan R."/>
            <person name="Armitage A.D."/>
            <person name="Cascant-Lopez E."/>
            <person name="Sobczyk M."/>
            <person name="Cockerton H.M."/>
            <person name="Harrison R.J."/>
        </authorList>
    </citation>
    <scope>NUCLEOTIDE SEQUENCE [LARGE SCALE GENOMIC DNA]</scope>
    <source>
        <strain evidence="4 5">12008</strain>
    </source>
</reference>
<protein>
    <recommendedName>
        <fullName evidence="3">Nudix hydrolase domain-containing protein</fullName>
    </recommendedName>
</protein>
<feature type="compositionally biased region" description="Pro residues" evidence="2">
    <location>
        <begin position="14"/>
        <end position="26"/>
    </location>
</feature>
<feature type="compositionally biased region" description="Low complexity" evidence="2">
    <location>
        <begin position="146"/>
        <end position="169"/>
    </location>
</feature>
<feature type="compositionally biased region" description="Low complexity" evidence="2">
    <location>
        <begin position="27"/>
        <end position="48"/>
    </location>
</feature>
<feature type="region of interest" description="Disordered" evidence="2">
    <location>
        <begin position="141"/>
        <end position="177"/>
    </location>
</feature>